<dbReference type="SMART" id="SM00304">
    <property type="entry name" value="HAMP"/>
    <property type="match status" value="1"/>
</dbReference>
<evidence type="ECO:0000256" key="5">
    <source>
        <dbReference type="ARBA" id="ARBA00022553"/>
    </source>
</evidence>
<dbReference type="InterPro" id="IPR036097">
    <property type="entry name" value="HisK_dim/P_sf"/>
</dbReference>
<evidence type="ECO:0000256" key="12">
    <source>
        <dbReference type="ARBA" id="ARBA00023012"/>
    </source>
</evidence>
<dbReference type="InterPro" id="IPR003660">
    <property type="entry name" value="HAMP_dom"/>
</dbReference>
<evidence type="ECO:0000313" key="16">
    <source>
        <dbReference type="EMBL" id="MFB9991479.1"/>
    </source>
</evidence>
<dbReference type="Pfam" id="PF00672">
    <property type="entry name" value="HAMP"/>
    <property type="match status" value="1"/>
</dbReference>
<gene>
    <name evidence="16" type="ORF">ACFFLM_05785</name>
</gene>
<evidence type="ECO:0000259" key="15">
    <source>
        <dbReference type="PROSITE" id="PS50885"/>
    </source>
</evidence>
<evidence type="ECO:0000256" key="4">
    <source>
        <dbReference type="ARBA" id="ARBA00022475"/>
    </source>
</evidence>
<dbReference type="Pfam" id="PF00512">
    <property type="entry name" value="HisKA"/>
    <property type="match status" value="1"/>
</dbReference>
<keyword evidence="11 14" id="KW-1133">Transmembrane helix</keyword>
<keyword evidence="8" id="KW-0547">Nucleotide-binding</keyword>
<accession>A0ABV6AVG5</accession>
<keyword evidence="5" id="KW-0597">Phosphoprotein</keyword>
<evidence type="ECO:0000256" key="13">
    <source>
        <dbReference type="ARBA" id="ARBA00023136"/>
    </source>
</evidence>
<keyword evidence="7 14" id="KW-0812">Transmembrane</keyword>
<dbReference type="EC" id="2.7.13.3" evidence="3"/>
<dbReference type="GO" id="GO:0016301">
    <property type="term" value="F:kinase activity"/>
    <property type="evidence" value="ECO:0007669"/>
    <property type="project" value="UniProtKB-KW"/>
</dbReference>
<evidence type="ECO:0000256" key="9">
    <source>
        <dbReference type="ARBA" id="ARBA00022777"/>
    </source>
</evidence>
<dbReference type="InterPro" id="IPR003661">
    <property type="entry name" value="HisK_dim/P_dom"/>
</dbReference>
<comment type="subcellular location">
    <subcellularLocation>
        <location evidence="2">Cell membrane</location>
        <topology evidence="2">Multi-pass membrane protein</topology>
    </subcellularLocation>
</comment>
<dbReference type="Gene3D" id="1.10.287.130">
    <property type="match status" value="1"/>
</dbReference>
<evidence type="ECO:0000256" key="11">
    <source>
        <dbReference type="ARBA" id="ARBA00022989"/>
    </source>
</evidence>
<dbReference type="PROSITE" id="PS50885">
    <property type="entry name" value="HAMP"/>
    <property type="match status" value="1"/>
</dbReference>
<name>A0ABV6AVG5_9DEIO</name>
<dbReference type="EMBL" id="JBHLYR010000016">
    <property type="protein sequence ID" value="MFB9991479.1"/>
    <property type="molecule type" value="Genomic_DNA"/>
</dbReference>
<keyword evidence="17" id="KW-1185">Reference proteome</keyword>
<organism evidence="16 17">
    <name type="scientific">Deinococcus oregonensis</name>
    <dbReference type="NCBI Taxonomy" id="1805970"/>
    <lineage>
        <taxon>Bacteria</taxon>
        <taxon>Thermotogati</taxon>
        <taxon>Deinococcota</taxon>
        <taxon>Deinococci</taxon>
        <taxon>Deinococcales</taxon>
        <taxon>Deinococcaceae</taxon>
        <taxon>Deinococcus</taxon>
    </lineage>
</organism>
<evidence type="ECO:0000256" key="1">
    <source>
        <dbReference type="ARBA" id="ARBA00000085"/>
    </source>
</evidence>
<evidence type="ECO:0000256" key="10">
    <source>
        <dbReference type="ARBA" id="ARBA00022840"/>
    </source>
</evidence>
<keyword evidence="6" id="KW-0808">Transferase</keyword>
<dbReference type="RefSeq" id="WP_380006566.1">
    <property type="nucleotide sequence ID" value="NZ_JBHLYR010000016.1"/>
</dbReference>
<proteinExistence type="predicted"/>
<dbReference type="PANTHER" id="PTHR45528:SF1">
    <property type="entry name" value="SENSOR HISTIDINE KINASE CPXA"/>
    <property type="match status" value="1"/>
</dbReference>
<comment type="catalytic activity">
    <reaction evidence="1">
        <text>ATP + protein L-histidine = ADP + protein N-phospho-L-histidine.</text>
        <dbReference type="EC" id="2.7.13.3"/>
    </reaction>
</comment>
<sequence length="241" mass="25949">MSYALMIVLTVVALLLLTEVFASSFIRHHVEQMVEMMGPEGRSLQGDLTQGMRTTLTGALLIAAPIALLVAFLAASVASGRVVQVVRQLSDGSRAVASGEYRSRLPEQGQDELTDLARNFNRMAASLSQIEASRTELISAVAHELRTPITALRVYAEGLADGVLPQETAARGVVRETQAMERLVRDLSLVSRVEAGAVERSLQEMEVQAFLCRGRGTLCASGSEPERSVGGEARAKFVCPH</sequence>
<dbReference type="Proteomes" id="UP001589733">
    <property type="component" value="Unassembled WGS sequence"/>
</dbReference>
<dbReference type="CDD" id="cd00082">
    <property type="entry name" value="HisKA"/>
    <property type="match status" value="1"/>
</dbReference>
<keyword evidence="4" id="KW-1003">Cell membrane</keyword>
<evidence type="ECO:0000256" key="6">
    <source>
        <dbReference type="ARBA" id="ARBA00022679"/>
    </source>
</evidence>
<evidence type="ECO:0000256" key="3">
    <source>
        <dbReference type="ARBA" id="ARBA00012438"/>
    </source>
</evidence>
<evidence type="ECO:0000256" key="7">
    <source>
        <dbReference type="ARBA" id="ARBA00022692"/>
    </source>
</evidence>
<dbReference type="SUPFAM" id="SSF158472">
    <property type="entry name" value="HAMP domain-like"/>
    <property type="match status" value="1"/>
</dbReference>
<protein>
    <recommendedName>
        <fullName evidence="3">histidine kinase</fullName>
        <ecNumber evidence="3">2.7.13.3</ecNumber>
    </recommendedName>
</protein>
<comment type="caution">
    <text evidence="16">The sequence shown here is derived from an EMBL/GenBank/DDBJ whole genome shotgun (WGS) entry which is preliminary data.</text>
</comment>
<evidence type="ECO:0000256" key="14">
    <source>
        <dbReference type="SAM" id="Phobius"/>
    </source>
</evidence>
<feature type="domain" description="HAMP" evidence="15">
    <location>
        <begin position="80"/>
        <end position="132"/>
    </location>
</feature>
<keyword evidence="10" id="KW-0067">ATP-binding</keyword>
<keyword evidence="13 14" id="KW-0472">Membrane</keyword>
<dbReference type="CDD" id="cd06225">
    <property type="entry name" value="HAMP"/>
    <property type="match status" value="1"/>
</dbReference>
<feature type="transmembrane region" description="Helical" evidence="14">
    <location>
        <begin position="56"/>
        <end position="78"/>
    </location>
</feature>
<dbReference type="SUPFAM" id="SSF47384">
    <property type="entry name" value="Homodimeric domain of signal transducing histidine kinase"/>
    <property type="match status" value="1"/>
</dbReference>
<dbReference type="InterPro" id="IPR050398">
    <property type="entry name" value="HssS/ArlS-like"/>
</dbReference>
<reference evidence="16 17" key="1">
    <citation type="submission" date="2024-09" db="EMBL/GenBank/DDBJ databases">
        <authorList>
            <person name="Sun Q."/>
            <person name="Mori K."/>
        </authorList>
    </citation>
    <scope>NUCLEOTIDE SEQUENCE [LARGE SCALE GENOMIC DNA]</scope>
    <source>
        <strain evidence="16 17">JCM 13503</strain>
    </source>
</reference>
<keyword evidence="12" id="KW-0902">Two-component regulatory system</keyword>
<dbReference type="SMART" id="SM00388">
    <property type="entry name" value="HisKA"/>
    <property type="match status" value="1"/>
</dbReference>
<dbReference type="Gene3D" id="6.10.340.10">
    <property type="match status" value="1"/>
</dbReference>
<evidence type="ECO:0000256" key="8">
    <source>
        <dbReference type="ARBA" id="ARBA00022741"/>
    </source>
</evidence>
<keyword evidence="9 16" id="KW-0418">Kinase</keyword>
<dbReference type="PANTHER" id="PTHR45528">
    <property type="entry name" value="SENSOR HISTIDINE KINASE CPXA"/>
    <property type="match status" value="1"/>
</dbReference>
<evidence type="ECO:0000256" key="2">
    <source>
        <dbReference type="ARBA" id="ARBA00004651"/>
    </source>
</evidence>
<evidence type="ECO:0000313" key="17">
    <source>
        <dbReference type="Proteomes" id="UP001589733"/>
    </source>
</evidence>